<dbReference type="InterPro" id="IPR005177">
    <property type="entry name" value="Kinase-pyrophosphorylase"/>
</dbReference>
<feature type="binding site" evidence="5">
    <location>
        <begin position="149"/>
        <end position="156"/>
    </location>
    <ligand>
        <name>ADP</name>
        <dbReference type="ChEBI" id="CHEBI:456216"/>
    </ligand>
</feature>
<accession>A0AA86GGL3</accession>
<dbReference type="Pfam" id="PF03618">
    <property type="entry name" value="Kinase-PPPase"/>
    <property type="match status" value="1"/>
</dbReference>
<dbReference type="EC" id="2.7.4.27" evidence="5"/>
<evidence type="ECO:0000256" key="5">
    <source>
        <dbReference type="HAMAP-Rule" id="MF_00921"/>
    </source>
</evidence>
<comment type="similarity">
    <text evidence="5">Belongs to the pyruvate, phosphate/water dikinase regulatory protein family. PDRP subfamily.</text>
</comment>
<dbReference type="PANTHER" id="PTHR31756:SF3">
    <property type="entry name" value="PYRUVATE, PHOSPHATE DIKINASE REGULATORY PROTEIN 1, CHLOROPLASTIC"/>
    <property type="match status" value="1"/>
</dbReference>
<gene>
    <name evidence="6" type="primary">yqfL</name>
    <name evidence="6" type="ORF">SGRAN_0275</name>
</gene>
<keyword evidence="1 5" id="KW-0723">Serine/threonine-protein kinase</keyword>
<dbReference type="EMBL" id="CP012199">
    <property type="protein sequence ID" value="AMG72672.1"/>
    <property type="molecule type" value="Genomic_DNA"/>
</dbReference>
<dbReference type="RefSeq" id="WP_067108827.1">
    <property type="nucleotide sequence ID" value="NZ_CP012199.1"/>
</dbReference>
<comment type="catalytic activity">
    <reaction evidence="5">
        <text>N(tele)-phospho-L-histidyl/O-phospho-L-threonyl-[pyruvate, phosphate dikinase] + phosphate + H(+) = N(tele)-phospho-L-histidyl/L-threonyl-[pyruvate, phosphate dikinase] + diphosphate</text>
        <dbReference type="Rhea" id="RHEA:43696"/>
        <dbReference type="Rhea" id="RHEA-COMP:10650"/>
        <dbReference type="Rhea" id="RHEA-COMP:10651"/>
        <dbReference type="ChEBI" id="CHEBI:15378"/>
        <dbReference type="ChEBI" id="CHEBI:30013"/>
        <dbReference type="ChEBI" id="CHEBI:33019"/>
        <dbReference type="ChEBI" id="CHEBI:43474"/>
        <dbReference type="ChEBI" id="CHEBI:61977"/>
        <dbReference type="ChEBI" id="CHEBI:83586"/>
        <dbReference type="EC" id="2.7.4.27"/>
    </reaction>
</comment>
<evidence type="ECO:0000313" key="7">
    <source>
        <dbReference type="Proteomes" id="UP000058599"/>
    </source>
</evidence>
<protein>
    <recommendedName>
        <fullName evidence="5">Putative pyruvate, phosphate dikinase regulatory protein</fullName>
        <shortName evidence="5">PPDK regulatory protein</shortName>
        <ecNumber evidence="5">2.7.11.32</ecNumber>
        <ecNumber evidence="5">2.7.4.27</ecNumber>
    </recommendedName>
</protein>
<comment type="catalytic activity">
    <reaction evidence="5">
        <text>N(tele)-phospho-L-histidyl/L-threonyl-[pyruvate, phosphate dikinase] + ADP = N(tele)-phospho-L-histidyl/O-phospho-L-threonyl-[pyruvate, phosphate dikinase] + AMP + H(+)</text>
        <dbReference type="Rhea" id="RHEA:43692"/>
        <dbReference type="Rhea" id="RHEA-COMP:10650"/>
        <dbReference type="Rhea" id="RHEA-COMP:10651"/>
        <dbReference type="ChEBI" id="CHEBI:15378"/>
        <dbReference type="ChEBI" id="CHEBI:30013"/>
        <dbReference type="ChEBI" id="CHEBI:61977"/>
        <dbReference type="ChEBI" id="CHEBI:83586"/>
        <dbReference type="ChEBI" id="CHEBI:456215"/>
        <dbReference type="ChEBI" id="CHEBI:456216"/>
        <dbReference type="EC" id="2.7.11.32"/>
    </reaction>
</comment>
<dbReference type="HAMAP" id="MF_00921">
    <property type="entry name" value="PDRP"/>
    <property type="match status" value="1"/>
</dbReference>
<sequence>MDRLHLHLISDSTGETLENIAKAAIAQFDDVEVVRHFWPMVRSESHLDRIMAEVQASPGMILFTLVNGDLRASLERRAGAQGLPLVPALDAVTDALSRMLGQEAKARPGRQHVLDAAYFARVEAIQFTVAHDDGIGWDNWEEADILLAGVSRTSKTPTSIYLANRGYKTANIPIVPESPPPEALFTLKRPLVVGLTTSFDRLVQVRRNRLLSLNQVPETAYVDEERVKAEIAYARRIFADNDWPVIDVTRRSIEETAAAVIQLAEDRAGRAA</sequence>
<dbReference type="NCBIfam" id="NF003742">
    <property type="entry name" value="PRK05339.1"/>
    <property type="match status" value="1"/>
</dbReference>
<evidence type="ECO:0000256" key="4">
    <source>
        <dbReference type="ARBA" id="ARBA00022777"/>
    </source>
</evidence>
<evidence type="ECO:0000256" key="2">
    <source>
        <dbReference type="ARBA" id="ARBA00022679"/>
    </source>
</evidence>
<comment type="function">
    <text evidence="5">Bifunctional serine/threonine kinase and phosphorylase involved in the regulation of the pyruvate, phosphate dikinase (PPDK) by catalyzing its phosphorylation/dephosphorylation.</text>
</comment>
<name>A0AA86GGL3_9SPHN</name>
<dbReference type="GO" id="GO:0004674">
    <property type="term" value="F:protein serine/threonine kinase activity"/>
    <property type="evidence" value="ECO:0007669"/>
    <property type="project" value="UniProtKB-UniRule"/>
</dbReference>
<keyword evidence="2 5" id="KW-0808">Transferase</keyword>
<keyword evidence="7" id="KW-1185">Reference proteome</keyword>
<dbReference type="EC" id="2.7.11.32" evidence="5"/>
<evidence type="ECO:0000256" key="3">
    <source>
        <dbReference type="ARBA" id="ARBA00022741"/>
    </source>
</evidence>
<keyword evidence="3 5" id="KW-0547">Nucleotide-binding</keyword>
<reference evidence="6 7" key="1">
    <citation type="journal article" date="2016" name="BMC Genomics">
        <title>Genomic analysis of the nitrate-respiring Sphingopyxis granuli (formerly Sphingomonas macrogoltabida) strain TFA.</title>
        <authorList>
            <person name="Garcia-Romero I."/>
            <person name="Perez-Pulido A.J."/>
            <person name="Gonzalez-Flores Y.E."/>
            <person name="Reyes-Ramirez F."/>
            <person name="Santero E."/>
            <person name="Floriano B."/>
        </authorList>
    </citation>
    <scope>NUCLEOTIDE SEQUENCE [LARGE SCALE GENOMIC DNA]</scope>
    <source>
        <strain evidence="6 7">TFA</strain>
    </source>
</reference>
<dbReference type="KEGG" id="sgi:SGRAN_0275"/>
<dbReference type="GO" id="GO:0005524">
    <property type="term" value="F:ATP binding"/>
    <property type="evidence" value="ECO:0007669"/>
    <property type="project" value="InterPro"/>
</dbReference>
<dbReference type="GO" id="GO:0016776">
    <property type="term" value="F:phosphotransferase activity, phosphate group as acceptor"/>
    <property type="evidence" value="ECO:0007669"/>
    <property type="project" value="UniProtKB-UniRule"/>
</dbReference>
<keyword evidence="4 5" id="KW-0418">Kinase</keyword>
<organism evidence="6 7">
    <name type="scientific">Sphingopyxis granuli</name>
    <dbReference type="NCBI Taxonomy" id="267128"/>
    <lineage>
        <taxon>Bacteria</taxon>
        <taxon>Pseudomonadati</taxon>
        <taxon>Pseudomonadota</taxon>
        <taxon>Alphaproteobacteria</taxon>
        <taxon>Sphingomonadales</taxon>
        <taxon>Sphingomonadaceae</taxon>
        <taxon>Sphingopyxis</taxon>
    </lineage>
</organism>
<dbReference type="AlphaFoldDB" id="A0AA86GGL3"/>
<dbReference type="GO" id="GO:0043531">
    <property type="term" value="F:ADP binding"/>
    <property type="evidence" value="ECO:0007669"/>
    <property type="project" value="UniProtKB-UniRule"/>
</dbReference>
<evidence type="ECO:0000256" key="1">
    <source>
        <dbReference type="ARBA" id="ARBA00022527"/>
    </source>
</evidence>
<evidence type="ECO:0000313" key="6">
    <source>
        <dbReference type="EMBL" id="AMG72672.1"/>
    </source>
</evidence>
<dbReference type="Proteomes" id="UP000058599">
    <property type="component" value="Chromosome"/>
</dbReference>
<dbReference type="InterPro" id="IPR026565">
    <property type="entry name" value="PPDK_reg"/>
</dbReference>
<dbReference type="PANTHER" id="PTHR31756">
    <property type="entry name" value="PYRUVATE, PHOSPHATE DIKINASE REGULATORY PROTEIN 1, CHLOROPLASTIC"/>
    <property type="match status" value="1"/>
</dbReference>
<proteinExistence type="inferred from homology"/>